<dbReference type="Pfam" id="PF03372">
    <property type="entry name" value="Exo_endo_phos"/>
    <property type="match status" value="1"/>
</dbReference>
<keyword evidence="1" id="KW-0812">Transmembrane</keyword>
<keyword evidence="1" id="KW-0472">Membrane</keyword>
<dbReference type="RefSeq" id="WP_016523459.1">
    <property type="nucleotide sequence ID" value="NZ_KE332517.1"/>
</dbReference>
<dbReference type="EMBL" id="ATFE01000012">
    <property type="protein sequence ID" value="EPF28313.1"/>
    <property type="molecule type" value="Genomic_DNA"/>
</dbReference>
<feature type="transmembrane region" description="Helical" evidence="1">
    <location>
        <begin position="12"/>
        <end position="36"/>
    </location>
</feature>
<accession>A0AA87NLS0</accession>
<evidence type="ECO:0000313" key="3">
    <source>
        <dbReference type="EMBL" id="EPF28313.1"/>
    </source>
</evidence>
<sequence length="367" mass="40886">MKTFLVRNILLALKVIGGIAVVAALSFGILLIVITITEYRPEAQESAEVIGETALTEETVALGKPIDIISWNIGYCGLGAGQDFFMDGGTMVRPSDKKEVEENLAGVIETLKRYPSDFYFIQEMDKSSKRSYYIDQTAALAEALGTALTYTYNFKASYVPYPIPTIGKVASGVGLFTRYPFTDAYRFALPVPFKWPVRTVNLKRCMLITRFPLVSGRELVTAVLHLEAYDEGEGKIAQTKAVADFIRAEYEAGNYVIAGGDFNQTFPGSRSHYPLYDNFWAPGIMDAGLLPEGWHFAVDDRVPSCRLNKAPYTSALTDENIRKKWPYYVIDGFIVSPNISVISVETLDESFRYADHNPVKLRVTLNP</sequence>
<dbReference type="Proteomes" id="UP000014634">
    <property type="component" value="Unassembled WGS sequence"/>
</dbReference>
<evidence type="ECO:0000259" key="2">
    <source>
        <dbReference type="Pfam" id="PF03372"/>
    </source>
</evidence>
<organism evidence="3 4">
    <name type="scientific">Treponema medium ATCC 700293</name>
    <dbReference type="NCBI Taxonomy" id="1125700"/>
    <lineage>
        <taxon>Bacteria</taxon>
        <taxon>Pseudomonadati</taxon>
        <taxon>Spirochaetota</taxon>
        <taxon>Spirochaetia</taxon>
        <taxon>Spirochaetales</taxon>
        <taxon>Treponemataceae</taxon>
        <taxon>Treponema</taxon>
    </lineage>
</organism>
<dbReference type="Gene3D" id="3.60.10.10">
    <property type="entry name" value="Endonuclease/exonuclease/phosphatase"/>
    <property type="match status" value="1"/>
</dbReference>
<dbReference type="InterPro" id="IPR005135">
    <property type="entry name" value="Endo/exonuclease/phosphatase"/>
</dbReference>
<dbReference type="InterPro" id="IPR036691">
    <property type="entry name" value="Endo/exonu/phosph_ase_sf"/>
</dbReference>
<gene>
    <name evidence="3" type="ORF">HMPREF9195_01522</name>
</gene>
<comment type="caution">
    <text evidence="3">The sequence shown here is derived from an EMBL/GenBank/DDBJ whole genome shotgun (WGS) entry which is preliminary data.</text>
</comment>
<evidence type="ECO:0000256" key="1">
    <source>
        <dbReference type="SAM" id="Phobius"/>
    </source>
</evidence>
<proteinExistence type="predicted"/>
<reference evidence="3 4" key="1">
    <citation type="submission" date="2013-04" db="EMBL/GenBank/DDBJ databases">
        <title>The Genome Sequence of Treponema medium ATCC 700293.</title>
        <authorList>
            <consortium name="The Broad Institute Genomics Platform"/>
            <person name="Earl A."/>
            <person name="Ward D."/>
            <person name="Feldgarden M."/>
            <person name="Gevers D."/>
            <person name="Leonetti C."/>
            <person name="Blanton J.M."/>
            <person name="Dewhirst F.E."/>
            <person name="Izard J."/>
            <person name="Walker B."/>
            <person name="Young S."/>
            <person name="Zeng Q."/>
            <person name="Gargeya S."/>
            <person name="Fitzgerald M."/>
            <person name="Haas B."/>
            <person name="Abouelleil A."/>
            <person name="Allen A.W."/>
            <person name="Alvarado L."/>
            <person name="Arachchi H.M."/>
            <person name="Berlin A.M."/>
            <person name="Chapman S.B."/>
            <person name="Gainer-Dewar J."/>
            <person name="Goldberg J."/>
            <person name="Griggs A."/>
            <person name="Gujja S."/>
            <person name="Hansen M."/>
            <person name="Howarth C."/>
            <person name="Imamovic A."/>
            <person name="Ireland A."/>
            <person name="Larimer J."/>
            <person name="McCowan C."/>
            <person name="Murphy C."/>
            <person name="Pearson M."/>
            <person name="Poon T.W."/>
            <person name="Priest M."/>
            <person name="Roberts A."/>
            <person name="Saif S."/>
            <person name="Shea T."/>
            <person name="Sisk P."/>
            <person name="Sykes S."/>
            <person name="Wortman J."/>
            <person name="Nusbaum C."/>
            <person name="Birren B."/>
        </authorList>
    </citation>
    <scope>NUCLEOTIDE SEQUENCE [LARGE SCALE GENOMIC DNA]</scope>
    <source>
        <strain evidence="3 4">ATCC 700293</strain>
    </source>
</reference>
<dbReference type="GO" id="GO:0003824">
    <property type="term" value="F:catalytic activity"/>
    <property type="evidence" value="ECO:0007669"/>
    <property type="project" value="InterPro"/>
</dbReference>
<evidence type="ECO:0000313" key="4">
    <source>
        <dbReference type="Proteomes" id="UP000014634"/>
    </source>
</evidence>
<protein>
    <recommendedName>
        <fullName evidence="2">Endonuclease/exonuclease/phosphatase domain-containing protein</fullName>
    </recommendedName>
</protein>
<name>A0AA87NLS0_TREMD</name>
<dbReference type="AlphaFoldDB" id="A0AA87NLS0"/>
<dbReference type="SUPFAM" id="SSF56219">
    <property type="entry name" value="DNase I-like"/>
    <property type="match status" value="1"/>
</dbReference>
<feature type="domain" description="Endonuclease/exonuclease/phosphatase" evidence="2">
    <location>
        <begin position="69"/>
        <end position="349"/>
    </location>
</feature>
<keyword evidence="1" id="KW-1133">Transmembrane helix</keyword>